<protein>
    <recommendedName>
        <fullName evidence="3 4">Adenylyl cyclase-associated protein</fullName>
    </recommendedName>
</protein>
<evidence type="ECO:0000256" key="1">
    <source>
        <dbReference type="ARBA" id="ARBA00007659"/>
    </source>
</evidence>
<dbReference type="InterPro" id="IPR006599">
    <property type="entry name" value="CARP_motif"/>
</dbReference>
<comment type="caution">
    <text evidence="7">The sequence shown here is derived from an EMBL/GenBank/DDBJ whole genome shotgun (WGS) entry which is preliminary data.</text>
</comment>
<dbReference type="PROSITE" id="PS01088">
    <property type="entry name" value="CAP_1"/>
    <property type="match status" value="1"/>
</dbReference>
<dbReference type="GO" id="GO:0019933">
    <property type="term" value="P:cAMP-mediated signaling"/>
    <property type="evidence" value="ECO:0007669"/>
    <property type="project" value="TreeGrafter"/>
</dbReference>
<feature type="domain" description="C-CAP/cofactor C-like" evidence="6">
    <location>
        <begin position="313"/>
        <end position="476"/>
    </location>
</feature>
<evidence type="ECO:0000256" key="5">
    <source>
        <dbReference type="SAM" id="MobiDB-lite"/>
    </source>
</evidence>
<dbReference type="InterPro" id="IPR013992">
    <property type="entry name" value="Adenylate_cyclase-assoc_CAP_N"/>
</dbReference>
<dbReference type="Gene3D" id="2.160.20.70">
    <property type="match status" value="1"/>
</dbReference>
<dbReference type="InterPro" id="IPR017901">
    <property type="entry name" value="C-CAP_CF_C-like"/>
</dbReference>
<evidence type="ECO:0000256" key="2">
    <source>
        <dbReference type="ARBA" id="ARBA00054756"/>
    </source>
</evidence>
<dbReference type="Gene3D" id="1.25.40.330">
    <property type="entry name" value="Adenylate cyclase-associated CAP, N-terminal domain"/>
    <property type="match status" value="1"/>
</dbReference>
<dbReference type="Pfam" id="PF01213">
    <property type="entry name" value="CAP_N-CM"/>
    <property type="match status" value="1"/>
</dbReference>
<dbReference type="GO" id="GO:0008179">
    <property type="term" value="F:adenylate cyclase binding"/>
    <property type="evidence" value="ECO:0007669"/>
    <property type="project" value="TreeGrafter"/>
</dbReference>
<dbReference type="SUPFAM" id="SSF69340">
    <property type="entry name" value="C-terminal domain of adenylylcyclase associated protein"/>
    <property type="match status" value="2"/>
</dbReference>
<name>A0AAD5S681_9FUNG</name>
<evidence type="ECO:0000313" key="7">
    <source>
        <dbReference type="EMBL" id="KAJ3047457.1"/>
    </source>
</evidence>
<dbReference type="InterPro" id="IPR013912">
    <property type="entry name" value="Adenylate_cyclase-assoc_CAP_C"/>
</dbReference>
<dbReference type="InterPro" id="IPR036223">
    <property type="entry name" value="CAP_C_sf"/>
</dbReference>
<feature type="compositionally biased region" description="Low complexity" evidence="5">
    <location>
        <begin position="36"/>
        <end position="45"/>
    </location>
</feature>
<keyword evidence="8" id="KW-1185">Reference proteome</keyword>
<dbReference type="PROSITE" id="PS51329">
    <property type="entry name" value="C_CAP_COFACTOR_C"/>
    <property type="match status" value="1"/>
</dbReference>
<dbReference type="GO" id="GO:0003779">
    <property type="term" value="F:actin binding"/>
    <property type="evidence" value="ECO:0007669"/>
    <property type="project" value="InterPro"/>
</dbReference>
<feature type="region of interest" description="Disordered" evidence="5">
    <location>
        <begin position="292"/>
        <end position="315"/>
    </location>
</feature>
<organism evidence="7 8">
    <name type="scientific">Rhizophlyctis rosea</name>
    <dbReference type="NCBI Taxonomy" id="64517"/>
    <lineage>
        <taxon>Eukaryota</taxon>
        <taxon>Fungi</taxon>
        <taxon>Fungi incertae sedis</taxon>
        <taxon>Chytridiomycota</taxon>
        <taxon>Chytridiomycota incertae sedis</taxon>
        <taxon>Chytridiomycetes</taxon>
        <taxon>Rhizophlyctidales</taxon>
        <taxon>Rhizophlyctidaceae</taxon>
        <taxon>Rhizophlyctis</taxon>
    </lineage>
</organism>
<feature type="region of interest" description="Disordered" evidence="5">
    <location>
        <begin position="24"/>
        <end position="45"/>
    </location>
</feature>
<dbReference type="SMART" id="SM00673">
    <property type="entry name" value="CARP"/>
    <property type="match status" value="2"/>
</dbReference>
<evidence type="ECO:0000256" key="3">
    <source>
        <dbReference type="ARBA" id="ARBA00072052"/>
    </source>
</evidence>
<reference evidence="7" key="1">
    <citation type="submission" date="2020-05" db="EMBL/GenBank/DDBJ databases">
        <title>Phylogenomic resolution of chytrid fungi.</title>
        <authorList>
            <person name="Stajich J.E."/>
            <person name="Amses K."/>
            <person name="Simmons R."/>
            <person name="Seto K."/>
            <person name="Myers J."/>
            <person name="Bonds A."/>
            <person name="Quandt C.A."/>
            <person name="Barry K."/>
            <person name="Liu P."/>
            <person name="Grigoriev I."/>
            <person name="Longcore J.E."/>
            <person name="James T.Y."/>
        </authorList>
    </citation>
    <scope>NUCLEOTIDE SEQUENCE</scope>
    <source>
        <strain evidence="7">JEL0318</strain>
    </source>
</reference>
<dbReference type="InterPro" id="IPR053950">
    <property type="entry name" value="CAP_N"/>
</dbReference>
<accession>A0AAD5S681</accession>
<sequence>MSEAALASVVKRLEAATLRLEEIARTKAPAGGPTPSQGADASAGASDGAAARAVSGYDELISGPLQEYMKLSASIGGLVQEQSQYFQEAIQAQRRLVEVAASSKKPNVGTIQESFKPIQTAVEKVTSLREKNRPSPLFNHLSTVSEGIPALAWPLVEPAPVPYVGEMKDSAQFYANRVIKEFKDKDASHVEWTKAYVGFYVELQAYVKKFHTTGLAWNPRGGDAKSFTGGSKAPAAAPAPTPAAAPASAPAKPAAAAGLFSELNRDGLTSALKKVDKSEMTHKNPELRASSVVKGADAPAPAPAKTFGGGAAPKAPPKFALEGNKWVVENQVNNQNIVIDQTELKHVVYIYNCQGSTIQIKGKVNAVTLGKHSPTNHKSLYFPQLTFSTRKQPDGSKKVGLLVENVVSTVDIVNCKSAQIQITGKAPTVVVDKTDGLQIYLSKAAADVEILSAKSSEMNVLLEGKDGDYDEKPLAEQFKTTIVNGALVTVAVEHKG</sequence>
<comment type="similarity">
    <text evidence="1 4">Belongs to the CAP family.</text>
</comment>
<dbReference type="PANTHER" id="PTHR10652:SF0">
    <property type="entry name" value="ADENYLYL CYCLASE-ASSOCIATED PROTEIN"/>
    <property type="match status" value="1"/>
</dbReference>
<dbReference type="Proteomes" id="UP001212841">
    <property type="component" value="Unassembled WGS sequence"/>
</dbReference>
<dbReference type="InterPro" id="IPR016098">
    <property type="entry name" value="CAP/MinC_C"/>
</dbReference>
<feature type="compositionally biased region" description="Low complexity" evidence="5">
    <location>
        <begin position="296"/>
        <end position="306"/>
    </location>
</feature>
<dbReference type="InterPro" id="IPR018106">
    <property type="entry name" value="CAP_CS_N"/>
</dbReference>
<gene>
    <name evidence="7" type="primary">CAP1</name>
    <name evidence="7" type="ORF">HK097_011518</name>
</gene>
<dbReference type="Pfam" id="PF21938">
    <property type="entry name" value="CAP_N"/>
    <property type="match status" value="1"/>
</dbReference>
<comment type="function">
    <text evidence="2">The N-terminal domain binds to adenylyl cyclase, thereby enabling adenylyl cyclase to be activated by upstream regulatory signals, such as Ras. The C-terminal domain is required for normal cellular morphology and growth control.</text>
</comment>
<dbReference type="AlphaFoldDB" id="A0AAD5S681"/>
<dbReference type="FunFam" id="1.25.40.330:FF:000001">
    <property type="entry name" value="Adenylyl cyclase-associated protein"/>
    <property type="match status" value="1"/>
</dbReference>
<dbReference type="EMBL" id="JADGJD010000956">
    <property type="protein sequence ID" value="KAJ3047457.1"/>
    <property type="molecule type" value="Genomic_DNA"/>
</dbReference>
<dbReference type="GO" id="GO:0007015">
    <property type="term" value="P:actin filament organization"/>
    <property type="evidence" value="ECO:0007669"/>
    <property type="project" value="TreeGrafter"/>
</dbReference>
<evidence type="ECO:0000313" key="8">
    <source>
        <dbReference type="Proteomes" id="UP001212841"/>
    </source>
</evidence>
<dbReference type="PANTHER" id="PTHR10652">
    <property type="entry name" value="ADENYLYL CYCLASE-ASSOCIATED PROTEIN"/>
    <property type="match status" value="1"/>
</dbReference>
<dbReference type="InterPro" id="IPR001837">
    <property type="entry name" value="Adenylate_cyclase-assoc_CAP"/>
</dbReference>
<feature type="region of interest" description="Disordered" evidence="5">
    <location>
        <begin position="226"/>
        <end position="250"/>
    </location>
</feature>
<dbReference type="SUPFAM" id="SSF101278">
    <property type="entry name" value="N-terminal domain of adenylylcyclase associated protein, CAP"/>
    <property type="match status" value="1"/>
</dbReference>
<evidence type="ECO:0000256" key="4">
    <source>
        <dbReference type="RuleBase" id="RU000647"/>
    </source>
</evidence>
<dbReference type="InterPro" id="IPR036222">
    <property type="entry name" value="CAP_N_sf"/>
</dbReference>
<proteinExistence type="inferred from homology"/>
<evidence type="ECO:0000259" key="6">
    <source>
        <dbReference type="PROSITE" id="PS51329"/>
    </source>
</evidence>
<dbReference type="GO" id="GO:0005737">
    <property type="term" value="C:cytoplasm"/>
    <property type="evidence" value="ECO:0007669"/>
    <property type="project" value="TreeGrafter"/>
</dbReference>
<dbReference type="Pfam" id="PF08603">
    <property type="entry name" value="CAP_C"/>
    <property type="match status" value="2"/>
</dbReference>